<reference evidence="2" key="1">
    <citation type="journal article" date="2023" name="Nat. Plants">
        <title>Single-cell RNA sequencing provides a high-resolution roadmap for understanding the multicellular compartmentation of specialized metabolism.</title>
        <authorList>
            <person name="Sun S."/>
            <person name="Shen X."/>
            <person name="Li Y."/>
            <person name="Li Y."/>
            <person name="Wang S."/>
            <person name="Li R."/>
            <person name="Zhang H."/>
            <person name="Shen G."/>
            <person name="Guo B."/>
            <person name="Wei J."/>
            <person name="Xu J."/>
            <person name="St-Pierre B."/>
            <person name="Chen S."/>
            <person name="Sun C."/>
        </authorList>
    </citation>
    <scope>NUCLEOTIDE SEQUENCE [LARGE SCALE GENOMIC DNA]</scope>
</reference>
<keyword evidence="2" id="KW-1185">Reference proteome</keyword>
<comment type="caution">
    <text evidence="1">The sequence shown here is derived from an EMBL/GenBank/DDBJ whole genome shotgun (WGS) entry which is preliminary data.</text>
</comment>
<gene>
    <name evidence="1" type="ORF">M9H77_10734</name>
</gene>
<evidence type="ECO:0000313" key="2">
    <source>
        <dbReference type="Proteomes" id="UP001060085"/>
    </source>
</evidence>
<dbReference type="Proteomes" id="UP001060085">
    <property type="component" value="Linkage Group LG03"/>
</dbReference>
<dbReference type="EMBL" id="CM044703">
    <property type="protein sequence ID" value="KAI5670370.1"/>
    <property type="molecule type" value="Genomic_DNA"/>
</dbReference>
<name>A0ACC0BCI3_CATRO</name>
<organism evidence="1 2">
    <name type="scientific">Catharanthus roseus</name>
    <name type="common">Madagascar periwinkle</name>
    <name type="synonym">Vinca rosea</name>
    <dbReference type="NCBI Taxonomy" id="4058"/>
    <lineage>
        <taxon>Eukaryota</taxon>
        <taxon>Viridiplantae</taxon>
        <taxon>Streptophyta</taxon>
        <taxon>Embryophyta</taxon>
        <taxon>Tracheophyta</taxon>
        <taxon>Spermatophyta</taxon>
        <taxon>Magnoliopsida</taxon>
        <taxon>eudicotyledons</taxon>
        <taxon>Gunneridae</taxon>
        <taxon>Pentapetalae</taxon>
        <taxon>asterids</taxon>
        <taxon>lamiids</taxon>
        <taxon>Gentianales</taxon>
        <taxon>Apocynaceae</taxon>
        <taxon>Rauvolfioideae</taxon>
        <taxon>Vinceae</taxon>
        <taxon>Catharanthinae</taxon>
        <taxon>Catharanthus</taxon>
    </lineage>
</organism>
<protein>
    <submittedName>
        <fullName evidence="1">Uncharacterized protein</fullName>
    </submittedName>
</protein>
<proteinExistence type="predicted"/>
<evidence type="ECO:0000313" key="1">
    <source>
        <dbReference type="EMBL" id="KAI5670370.1"/>
    </source>
</evidence>
<accession>A0ACC0BCI3</accession>
<sequence>MYMKFLIFRRLSSTLIQISAPNSFLHSKIKALVLQGDYLDALLSYAKGSSLPLYTSIFTFPSLLKSCASLSNLFYGKTIHSTILKMGLQFDPYITTSLINMYVKCGSFINAFRVFENMSRCDLLAQDVTIWNSMLDGFFKFGLIQHGMVHFCRMQLSGVKPDPYSLSILLGVFDGNFDIQSGKQIHGYIIRNLFQDDPYLMTALIEMYSNFRRPMDAWCVFDRLQDKKATIVVWNSMITAFYENGWLMNSLELYSLANYEGCKLASSTFSSVLVVCSRGEYAEFGRQVHCHVVKVGFEDEPYVCTSLLTMYAKCGLVKDAKEVFDSVTDKRVELWNSMISAYVGNSKEFDALDLYYQMQLSAVPSDSFTISDTLVSCSMLGLYDFGRAVHAETIKRPVQNNVAVQSSLLSMYSKCGNLEDAVKVFSRMDVKDMVAWGSMISAYSQNKKTEDALNLFKAMELEDMKPDPNIAASIITVCGELGSLYPVLCGHGFVIKRGLDSDPFVGTSLMNMYSRYGQPELVGNVFSDILPKNLVVWNCLISCYCQNGLSDLSISLLPQIMQQGLYPDSISITTVLMAISSVAALLKGKAIHGFQIRHNVPCDIQVENALIDMYMKCGALRYAQHLFSNNMPARNLVTWNTMIAGYGSHGYCLEAINLFNEMRTSGISPDDITFLSLISSCNHAGLINEGLSLFYLMRKYRIEPRMEHYINMVDLLGRAGCLDDAFGFVKDMPIEPDQGIWLSLLSASRLKHNVELGEFAAHNLLKIDPTKGSNYVQLLNLYVEAGFQEKAAKLRAWMKQRGLKKIPGCSWIEVKNKVDVFFSGDSSSPKTIEMHELLKNLRHNMERVEEEPLEAIELI</sequence>